<evidence type="ECO:0000313" key="10">
    <source>
        <dbReference type="EMBL" id="TVU44955.1"/>
    </source>
</evidence>
<dbReference type="GO" id="GO:0005509">
    <property type="term" value="F:calcium ion binding"/>
    <property type="evidence" value="ECO:0007669"/>
    <property type="project" value="InterPro"/>
</dbReference>
<name>A0A5J9WAQ4_9POAL</name>
<dbReference type="InterPro" id="IPR049883">
    <property type="entry name" value="NOTCH1_EGF-like"/>
</dbReference>
<evidence type="ECO:0000256" key="3">
    <source>
        <dbReference type="ARBA" id="ARBA00022729"/>
    </source>
</evidence>
<sequence>MDLLHGARRKQMSSKPRKLRSMPPVAFLQAAMLLLLPLAGAAAQQHSSVGALPNCAATCGDVPVPYPFGVGAGCYSSPGFNLTCDTTSDPPRLLLGPDAMFQVLNISVANATVRAARTGGVNFTFSSSSAADGRGAWRGLQQGDDARGPYALSDDGNELVLVRGCDVLAQLTARAGSNVTINGAGNSGNSTGGGAGGSGNVTICGCASFCPGTGAGRTSLSVSGGRCTGIGCCEMPISVGLASYDVQLRRLDPTQPLPPDNTWPPLVVIAEQGWLQQAAAGTRGAPLPVNLDETPVPVLLAWAIAAAPLGQDGTPPDSSACPADAARSKCKSSHSSCRNVTTATRGGYLCDCQDGYRGNPYLTDGCQDINECKKPEEHGCFGECTNLPGTFECRCPPGTQGDHTQLHGCVSVKSSSPGFSIGIGVGSGAGLMLLVLVGIFIARKHKQLKTKRLRQKFFRQNRGQLGDILDWQVIEEGGKQVEEVAALAATCVKLNSDERPTMRQVEMALESIQAKVCASDNVASEKIDENNVRRRFLTDPEGRSVKDMTRRYSLEEEFLMSARSVKPQEKDLQGSWQRQSLTEYNLKNQPARAGSYGYKEIPSSRAQGRLEGLPTLWDLSDCGHVLEPGVEGLADGVDDEADLPELLGVDDVAAIEDEGWLLHVVEELLVVQGLELVPLGQDAQTVGALGGLVRVPDAAHLLHRSGARRLQVHRVVPVELVHGQVPLDLVLRHLGVVDADLGLVTQETLADVDGRGLPGVTGVLLEGEAEDGDLLAGHGVEHGGHDAVDEAALLVVVDLDHLLPVVGHLGQAVALADVHQVQNVLLEAGATKANTGVQELGANPGVLAHGVSHFRHIGAGGLAECGDGVHRGDPLRQERICSKLGKLSRPQVGGEDPVLGNPVSIHILESLNGLPALRGLPATDEHSVRLEQVLNGCALSKELRVGEDLVVDALAVVGQDLLNGLCSLDRDSGFLNNDLVRLGDIGNHAGSTLPVGEVGSLASTKTTGLGGGVH</sequence>
<dbReference type="Gene3D" id="2.10.25.10">
    <property type="entry name" value="Laminin"/>
    <property type="match status" value="1"/>
</dbReference>
<comment type="caution">
    <text evidence="6">Lacks conserved residue(s) required for the propagation of feature annotation.</text>
</comment>
<feature type="transmembrane region" description="Helical" evidence="7">
    <location>
        <begin position="419"/>
        <end position="442"/>
    </location>
</feature>
<organism evidence="10 11">
    <name type="scientific">Eragrostis curvula</name>
    <name type="common">weeping love grass</name>
    <dbReference type="NCBI Taxonomy" id="38414"/>
    <lineage>
        <taxon>Eukaryota</taxon>
        <taxon>Viridiplantae</taxon>
        <taxon>Streptophyta</taxon>
        <taxon>Embryophyta</taxon>
        <taxon>Tracheophyta</taxon>
        <taxon>Spermatophyta</taxon>
        <taxon>Magnoliopsida</taxon>
        <taxon>Liliopsida</taxon>
        <taxon>Poales</taxon>
        <taxon>Poaceae</taxon>
        <taxon>PACMAD clade</taxon>
        <taxon>Chloridoideae</taxon>
        <taxon>Eragrostideae</taxon>
        <taxon>Eragrostidinae</taxon>
        <taxon>Eragrostis</taxon>
    </lineage>
</organism>
<keyword evidence="7" id="KW-0812">Transmembrane</keyword>
<dbReference type="CDD" id="cd00054">
    <property type="entry name" value="EGF_CA"/>
    <property type="match status" value="1"/>
</dbReference>
<comment type="caution">
    <text evidence="10">The sequence shown here is derived from an EMBL/GenBank/DDBJ whole genome shotgun (WGS) entry which is preliminary data.</text>
</comment>
<keyword evidence="2 6" id="KW-0245">EGF-like domain</keyword>
<dbReference type="EMBL" id="RWGY01000004">
    <property type="protein sequence ID" value="TVU44955.1"/>
    <property type="molecule type" value="Genomic_DNA"/>
</dbReference>
<feature type="chain" id="PRO_5023820832" description="EGF-like domain-containing protein" evidence="8">
    <location>
        <begin position="44"/>
        <end position="1014"/>
    </location>
</feature>
<dbReference type="OrthoDB" id="1938754at2759"/>
<keyword evidence="7" id="KW-0472">Membrane</keyword>
<dbReference type="PROSITE" id="PS50026">
    <property type="entry name" value="EGF_3"/>
    <property type="match status" value="1"/>
</dbReference>
<dbReference type="SMART" id="SM00181">
    <property type="entry name" value="EGF"/>
    <property type="match status" value="2"/>
</dbReference>
<keyword evidence="11" id="KW-1185">Reference proteome</keyword>
<dbReference type="PROSITE" id="PS01187">
    <property type="entry name" value="EGF_CA"/>
    <property type="match status" value="1"/>
</dbReference>
<dbReference type="GO" id="GO:0030247">
    <property type="term" value="F:polysaccharide binding"/>
    <property type="evidence" value="ECO:0007669"/>
    <property type="project" value="InterPro"/>
</dbReference>
<dbReference type="Pfam" id="PF13947">
    <property type="entry name" value="GUB_WAK_bind"/>
    <property type="match status" value="1"/>
</dbReference>
<dbReference type="InterPro" id="IPR000152">
    <property type="entry name" value="EGF-type_Asp/Asn_hydroxyl_site"/>
</dbReference>
<keyword evidence="4" id="KW-0677">Repeat</keyword>
<evidence type="ECO:0000313" key="11">
    <source>
        <dbReference type="Proteomes" id="UP000324897"/>
    </source>
</evidence>
<dbReference type="Gramene" id="TVU44955">
    <property type="protein sequence ID" value="TVU44955"/>
    <property type="gene ID" value="EJB05_04419"/>
</dbReference>
<dbReference type="InterPro" id="IPR009030">
    <property type="entry name" value="Growth_fac_rcpt_cys_sf"/>
</dbReference>
<evidence type="ECO:0000256" key="5">
    <source>
        <dbReference type="ARBA" id="ARBA00023157"/>
    </source>
</evidence>
<feature type="non-terminal residue" evidence="10">
    <location>
        <position position="1"/>
    </location>
</feature>
<keyword evidence="7" id="KW-1133">Transmembrane helix</keyword>
<evidence type="ECO:0000259" key="9">
    <source>
        <dbReference type="PROSITE" id="PS50026"/>
    </source>
</evidence>
<dbReference type="AlphaFoldDB" id="A0A5J9WAQ4"/>
<dbReference type="InterPro" id="IPR025287">
    <property type="entry name" value="WAK_GUB"/>
</dbReference>
<feature type="signal peptide" evidence="8">
    <location>
        <begin position="1"/>
        <end position="43"/>
    </location>
</feature>
<evidence type="ECO:0000256" key="4">
    <source>
        <dbReference type="ARBA" id="ARBA00022737"/>
    </source>
</evidence>
<dbReference type="Proteomes" id="UP000324897">
    <property type="component" value="Chromosome 5"/>
</dbReference>
<reference evidence="10 11" key="1">
    <citation type="journal article" date="2019" name="Sci. Rep.">
        <title>A high-quality genome of Eragrostis curvula grass provides insights into Poaceae evolution and supports new strategies to enhance forage quality.</title>
        <authorList>
            <person name="Carballo J."/>
            <person name="Santos B.A.C.M."/>
            <person name="Zappacosta D."/>
            <person name="Garbus I."/>
            <person name="Selva J.P."/>
            <person name="Gallo C.A."/>
            <person name="Diaz A."/>
            <person name="Albertini E."/>
            <person name="Caccamo M."/>
            <person name="Echenique V."/>
        </authorList>
    </citation>
    <scope>NUCLEOTIDE SEQUENCE [LARGE SCALE GENOMIC DNA]</scope>
    <source>
        <strain evidence="11">cv. Victoria</strain>
        <tissue evidence="10">Leaf</tissue>
    </source>
</reference>
<accession>A0A5J9WAQ4</accession>
<proteinExistence type="predicted"/>
<dbReference type="FunFam" id="2.10.25.10:FF:000355">
    <property type="entry name" value="Wall-associated receptor kinase 3"/>
    <property type="match status" value="1"/>
</dbReference>
<evidence type="ECO:0000256" key="2">
    <source>
        <dbReference type="ARBA" id="ARBA00022536"/>
    </source>
</evidence>
<dbReference type="SMART" id="SM00179">
    <property type="entry name" value="EGF_CA"/>
    <property type="match status" value="1"/>
</dbReference>
<evidence type="ECO:0000256" key="8">
    <source>
        <dbReference type="SAM" id="SignalP"/>
    </source>
</evidence>
<dbReference type="InterPro" id="IPR018097">
    <property type="entry name" value="EGF_Ca-bd_CS"/>
</dbReference>
<gene>
    <name evidence="10" type="ORF">EJB05_04419</name>
</gene>
<dbReference type="GO" id="GO:0016020">
    <property type="term" value="C:membrane"/>
    <property type="evidence" value="ECO:0007669"/>
    <property type="project" value="UniProtKB-SubCell"/>
</dbReference>
<keyword evidence="5" id="KW-1015">Disulfide bond</keyword>
<evidence type="ECO:0000256" key="7">
    <source>
        <dbReference type="SAM" id="Phobius"/>
    </source>
</evidence>
<feature type="domain" description="EGF-like" evidence="9">
    <location>
        <begin position="368"/>
        <end position="405"/>
    </location>
</feature>
<evidence type="ECO:0000256" key="6">
    <source>
        <dbReference type="PROSITE-ProRule" id="PRU00076"/>
    </source>
</evidence>
<keyword evidence="3 8" id="KW-0732">Signal</keyword>
<dbReference type="PROSITE" id="PS00010">
    <property type="entry name" value="ASX_HYDROXYL"/>
    <property type="match status" value="1"/>
</dbReference>
<dbReference type="Pfam" id="PF07645">
    <property type="entry name" value="EGF_CA"/>
    <property type="match status" value="1"/>
</dbReference>
<dbReference type="InterPro" id="IPR000742">
    <property type="entry name" value="EGF"/>
</dbReference>
<protein>
    <recommendedName>
        <fullName evidence="9">EGF-like domain-containing protein</fullName>
    </recommendedName>
</protein>
<dbReference type="InterPro" id="IPR001881">
    <property type="entry name" value="EGF-like_Ca-bd_dom"/>
</dbReference>
<dbReference type="PANTHER" id="PTHR33491">
    <property type="entry name" value="OSJNBA0016N04.9 PROTEIN"/>
    <property type="match status" value="1"/>
</dbReference>
<dbReference type="SUPFAM" id="SSF57184">
    <property type="entry name" value="Growth factor receptor domain"/>
    <property type="match status" value="1"/>
</dbReference>
<evidence type="ECO:0000256" key="1">
    <source>
        <dbReference type="ARBA" id="ARBA00004167"/>
    </source>
</evidence>
<comment type="subcellular location">
    <subcellularLocation>
        <location evidence="1">Membrane</location>
        <topology evidence="1">Single-pass membrane protein</topology>
    </subcellularLocation>
</comment>